<keyword evidence="8 9" id="KW-0862">Zinc</keyword>
<dbReference type="SUPFAM" id="SSF52025">
    <property type="entry name" value="PA domain"/>
    <property type="match status" value="1"/>
</dbReference>
<evidence type="ECO:0000256" key="5">
    <source>
        <dbReference type="ARBA" id="ARBA00022723"/>
    </source>
</evidence>
<feature type="signal peptide" evidence="10">
    <location>
        <begin position="1"/>
        <end position="15"/>
    </location>
</feature>
<dbReference type="InterPro" id="IPR045175">
    <property type="entry name" value="M28_fam"/>
</dbReference>
<sequence length="506" mass="53491">MAKLSLLALAVGAAAVLVPAPIGAAAGDRHVSPAPLVSTEALQGSIKMQHLWARAEKLYEIAKRSVPEYGHPTRVVGSKGHLGTVDYVKSELAALKGYYNVSEQVLTTVLGHVNKFRLTVASRVPSTAEAMYMTPPTAGRKPVSGKLVLVGDVGCSQADYPAGLAGNIALIKRGNCSFAVKSERSGRAGAVAAIVYNNEPGAFNGSLLEPAKNQVATFALGGTEGAAYAEQLSKGQVLPATAFVDATVDTIQTTNVIAQTRGGDASNCVMLSGHSDSVRAGPGINDDGSGSLSVLEVAVQLARFSTNNCVRFAWWAAEEEGLVGSNHYAKSLSPDENRKIRVMMDYDMMASPNFAYQVYNATDDVSPAGSQALRDLYIKWYEDHGLNYTLIAFDGRSDYDGFIKAGIPAGGIATGAEKNKTEAEQAMFGGHAGIAYDVNYHEIGDDLKNLNLTAWEVNSKLIAHSVATLARSFDGFPPRGQHAAAENAITPQSTPQSKYHGSRLIL</sequence>
<evidence type="ECO:0000313" key="13">
    <source>
        <dbReference type="EMBL" id="KAG5985840.1"/>
    </source>
</evidence>
<dbReference type="PANTHER" id="PTHR12147">
    <property type="entry name" value="METALLOPEPTIDASE M28 FAMILY MEMBER"/>
    <property type="match status" value="1"/>
</dbReference>
<evidence type="ECO:0000259" key="12">
    <source>
        <dbReference type="Pfam" id="PF04389"/>
    </source>
</evidence>
<evidence type="ECO:0000256" key="8">
    <source>
        <dbReference type="ARBA" id="ARBA00022833"/>
    </source>
</evidence>
<dbReference type="GO" id="GO:0046872">
    <property type="term" value="F:metal ion binding"/>
    <property type="evidence" value="ECO:0007669"/>
    <property type="project" value="UniProtKB-KW"/>
</dbReference>
<evidence type="ECO:0000256" key="6">
    <source>
        <dbReference type="ARBA" id="ARBA00022729"/>
    </source>
</evidence>
<keyword evidence="6 10" id="KW-0732">Signal</keyword>
<dbReference type="PANTHER" id="PTHR12147:SF17">
    <property type="entry name" value="AMINOPEPTIDASE Y"/>
    <property type="match status" value="1"/>
</dbReference>
<feature type="domain" description="PA" evidence="11">
    <location>
        <begin position="143"/>
        <end position="221"/>
    </location>
</feature>
<dbReference type="InterPro" id="IPR003137">
    <property type="entry name" value="PA_domain"/>
</dbReference>
<dbReference type="GO" id="GO:0004177">
    <property type="term" value="F:aminopeptidase activity"/>
    <property type="evidence" value="ECO:0007669"/>
    <property type="project" value="UniProtKB-KW"/>
</dbReference>
<protein>
    <recommendedName>
        <fullName evidence="9">Peptide hydrolase</fullName>
        <ecNumber evidence="9">3.4.-.-</ecNumber>
    </recommendedName>
</protein>
<dbReference type="Gene3D" id="3.50.30.30">
    <property type="match status" value="1"/>
</dbReference>
<evidence type="ECO:0000256" key="7">
    <source>
        <dbReference type="ARBA" id="ARBA00022801"/>
    </source>
</evidence>
<gene>
    <name evidence="13" type="ORF">E4U43_005851</name>
</gene>
<evidence type="ECO:0000256" key="1">
    <source>
        <dbReference type="ARBA" id="ARBA00001947"/>
    </source>
</evidence>
<dbReference type="GO" id="GO:0006508">
    <property type="term" value="P:proteolysis"/>
    <property type="evidence" value="ECO:0007669"/>
    <property type="project" value="UniProtKB-KW"/>
</dbReference>
<comment type="caution">
    <text evidence="13">The sequence shown here is derived from an EMBL/GenBank/DDBJ whole genome shotgun (WGS) entry which is preliminary data.</text>
</comment>
<dbReference type="Pfam" id="PF04389">
    <property type="entry name" value="Peptidase_M28"/>
    <property type="match status" value="1"/>
</dbReference>
<dbReference type="InterPro" id="IPR007484">
    <property type="entry name" value="Peptidase_M28"/>
</dbReference>
<evidence type="ECO:0000256" key="9">
    <source>
        <dbReference type="RuleBase" id="RU361240"/>
    </source>
</evidence>
<name>A0A9P7N2Z2_9HYPO</name>
<comment type="cofactor">
    <cofactor evidence="1">
        <name>Zn(2+)</name>
        <dbReference type="ChEBI" id="CHEBI:29105"/>
    </cofactor>
</comment>
<dbReference type="FunFam" id="3.40.630.10:FF:000054">
    <property type="entry name" value="Peptide hydrolase"/>
    <property type="match status" value="1"/>
</dbReference>
<dbReference type="EMBL" id="SRPW01003902">
    <property type="protein sequence ID" value="KAG5985840.1"/>
    <property type="molecule type" value="Genomic_DNA"/>
</dbReference>
<evidence type="ECO:0000256" key="4">
    <source>
        <dbReference type="ARBA" id="ARBA00022670"/>
    </source>
</evidence>
<dbReference type="SUPFAM" id="SSF53187">
    <property type="entry name" value="Zn-dependent exopeptidases"/>
    <property type="match status" value="1"/>
</dbReference>
<keyword evidence="3" id="KW-0031">Aminopeptidase</keyword>
<dbReference type="Gene3D" id="3.40.630.10">
    <property type="entry name" value="Zn peptidases"/>
    <property type="match status" value="1"/>
</dbReference>
<dbReference type="OrthoDB" id="10013407at2759"/>
<evidence type="ECO:0000256" key="2">
    <source>
        <dbReference type="ARBA" id="ARBA00005957"/>
    </source>
</evidence>
<evidence type="ECO:0000256" key="3">
    <source>
        <dbReference type="ARBA" id="ARBA00022438"/>
    </source>
</evidence>
<comment type="similarity">
    <text evidence="2">Belongs to the peptidase M28 family. M28A subfamily.</text>
</comment>
<organism evidence="13 14">
    <name type="scientific">Claviceps pusilla</name>
    <dbReference type="NCBI Taxonomy" id="123648"/>
    <lineage>
        <taxon>Eukaryota</taxon>
        <taxon>Fungi</taxon>
        <taxon>Dikarya</taxon>
        <taxon>Ascomycota</taxon>
        <taxon>Pezizomycotina</taxon>
        <taxon>Sordariomycetes</taxon>
        <taxon>Hypocreomycetidae</taxon>
        <taxon>Hypocreales</taxon>
        <taxon>Clavicipitaceae</taxon>
        <taxon>Claviceps</taxon>
    </lineage>
</organism>
<dbReference type="Proteomes" id="UP000748025">
    <property type="component" value="Unassembled WGS sequence"/>
</dbReference>
<keyword evidence="14" id="KW-1185">Reference proteome</keyword>
<evidence type="ECO:0000256" key="10">
    <source>
        <dbReference type="SAM" id="SignalP"/>
    </source>
</evidence>
<dbReference type="InterPro" id="IPR041756">
    <property type="entry name" value="M28_SGAP-like"/>
</dbReference>
<dbReference type="InterPro" id="IPR046450">
    <property type="entry name" value="PA_dom_sf"/>
</dbReference>
<reference evidence="13" key="1">
    <citation type="journal article" date="2020" name="bioRxiv">
        <title>Whole genome comparisons of ergot fungi reveals the divergence and evolution of species within the genus Claviceps are the result of varying mechanisms driving genome evolution and host range expansion.</title>
        <authorList>
            <person name="Wyka S.A."/>
            <person name="Mondo S.J."/>
            <person name="Liu M."/>
            <person name="Dettman J."/>
            <person name="Nalam V."/>
            <person name="Broders K.D."/>
        </authorList>
    </citation>
    <scope>NUCLEOTIDE SEQUENCE</scope>
    <source>
        <strain evidence="13">CCC 602</strain>
    </source>
</reference>
<dbReference type="GO" id="GO:0008235">
    <property type="term" value="F:metalloexopeptidase activity"/>
    <property type="evidence" value="ECO:0007669"/>
    <property type="project" value="InterPro"/>
</dbReference>
<feature type="chain" id="PRO_5040122077" description="Peptide hydrolase" evidence="10">
    <location>
        <begin position="16"/>
        <end position="506"/>
    </location>
</feature>
<keyword evidence="7 9" id="KW-0378">Hydrolase</keyword>
<keyword evidence="4 9" id="KW-0645">Protease</keyword>
<evidence type="ECO:0000259" key="11">
    <source>
        <dbReference type="Pfam" id="PF02225"/>
    </source>
</evidence>
<accession>A0A9P7N2Z2</accession>
<proteinExistence type="inferred from homology"/>
<dbReference type="EC" id="3.4.-.-" evidence="9"/>
<feature type="domain" description="Peptidase M28" evidence="12">
    <location>
        <begin position="255"/>
        <end position="464"/>
    </location>
</feature>
<keyword evidence="5 9" id="KW-0479">Metal-binding</keyword>
<dbReference type="Pfam" id="PF02225">
    <property type="entry name" value="PA"/>
    <property type="match status" value="1"/>
</dbReference>
<evidence type="ECO:0000313" key="14">
    <source>
        <dbReference type="Proteomes" id="UP000748025"/>
    </source>
</evidence>
<dbReference type="CDD" id="cd03876">
    <property type="entry name" value="M28_SGAP_like"/>
    <property type="match status" value="1"/>
</dbReference>
<dbReference type="AlphaFoldDB" id="A0A9P7N2Z2"/>